<feature type="domain" description="Initiator Rep protein WH1" evidence="2">
    <location>
        <begin position="64"/>
        <end position="186"/>
    </location>
</feature>
<dbReference type="Pfam" id="PF01051">
    <property type="entry name" value="Rep3_N"/>
    <property type="match status" value="1"/>
</dbReference>
<evidence type="ECO:0000313" key="4">
    <source>
        <dbReference type="Proteomes" id="UP001293718"/>
    </source>
</evidence>
<dbReference type="EMBL" id="JAXOJX010000030">
    <property type="protein sequence ID" value="MDZ5458437.1"/>
    <property type="molecule type" value="Genomic_DNA"/>
</dbReference>
<evidence type="ECO:0000256" key="1">
    <source>
        <dbReference type="ARBA" id="ARBA00038283"/>
    </source>
</evidence>
<gene>
    <name evidence="3" type="ORF">SM757_17815</name>
</gene>
<name>A0ABU5IHH0_9BURK</name>
<comment type="caution">
    <text evidence="3">The sequence shown here is derived from an EMBL/GenBank/DDBJ whole genome shotgun (WGS) entry which is preliminary data.</text>
</comment>
<reference evidence="3 4" key="1">
    <citation type="submission" date="2023-11" db="EMBL/GenBank/DDBJ databases">
        <title>Draft genome of Azohydromonas lata strain H1 (DSM1123), a polyhydroxyalkanoate producer.</title>
        <authorList>
            <person name="Traversa D."/>
            <person name="D'Addabbo P."/>
            <person name="Pazzani C."/>
            <person name="Manzari C."/>
            <person name="Chiara M."/>
            <person name="Scrascia M."/>
        </authorList>
    </citation>
    <scope>NUCLEOTIDE SEQUENCE [LARGE SCALE GENOMIC DNA]</scope>
    <source>
        <strain evidence="3 4">H1</strain>
    </source>
</reference>
<sequence length="483" mass="53595">MAKNKLITTDVVGEQYALQLFEETIGRKGRTATIADAEGDLAFPKNNIFVDVSGVGVLARRGLNVMNYLACDAPADVVEFECDVGLFKFLLNYQSRNHKHLNEALREAQKTSVVVRRERPNANGSHDFVSIPLVGIVGVAGGKVYFKFDPAIRKLHKDPRGFTFLSLRTTSAFTSVFAHSLYEKLKSIAFRGSPTDWLTLEEARKWTGAADAKFMAAWPEFRRRALLVAIEQINELSDLFVEVETKSSPGSKKVTHLRFVFSEQEGKMVQSLRQTETRKNLYETLRGEFGIGAVDLQAIAAKAEDYTPERIQAAIEFVRHRMATQRKKISAPGRYLMKAIQEGWSIPKAELEAGVTEPAAVPAPGPAQAAAVAVDKRQPAHERLAGESLQREYQEQGERGYALYLAAEQAQRAELRVSFARTLVFRALGAQMQRAKGPITEAELRDTPRLQHAFGQHVLKAVAKASRGVAARSDDQAALFTHQ</sequence>
<dbReference type="Pfam" id="PF21205">
    <property type="entry name" value="Rep3_C"/>
    <property type="match status" value="1"/>
</dbReference>
<protein>
    <submittedName>
        <fullName evidence="3">Replication initiation protein</fullName>
    </submittedName>
</protein>
<proteinExistence type="inferred from homology"/>
<dbReference type="InterPro" id="IPR000525">
    <property type="entry name" value="Initiator_Rep_WH1"/>
</dbReference>
<accession>A0ABU5IHH0</accession>
<dbReference type="Gene3D" id="1.10.10.10">
    <property type="entry name" value="Winged helix-like DNA-binding domain superfamily/Winged helix DNA-binding domain"/>
    <property type="match status" value="1"/>
</dbReference>
<dbReference type="SUPFAM" id="SSF46785">
    <property type="entry name" value="Winged helix' DNA-binding domain"/>
    <property type="match status" value="1"/>
</dbReference>
<dbReference type="InterPro" id="IPR036390">
    <property type="entry name" value="WH_DNA-bd_sf"/>
</dbReference>
<organism evidence="3 4">
    <name type="scientific">Azohydromonas lata</name>
    <dbReference type="NCBI Taxonomy" id="45677"/>
    <lineage>
        <taxon>Bacteria</taxon>
        <taxon>Pseudomonadati</taxon>
        <taxon>Pseudomonadota</taxon>
        <taxon>Betaproteobacteria</taxon>
        <taxon>Burkholderiales</taxon>
        <taxon>Sphaerotilaceae</taxon>
        <taxon>Azohydromonas</taxon>
    </lineage>
</organism>
<comment type="similarity">
    <text evidence="1">Belongs to the initiator RepB protein family.</text>
</comment>
<evidence type="ECO:0000313" key="3">
    <source>
        <dbReference type="EMBL" id="MDZ5458437.1"/>
    </source>
</evidence>
<dbReference type="InterPro" id="IPR036388">
    <property type="entry name" value="WH-like_DNA-bd_sf"/>
</dbReference>
<dbReference type="Proteomes" id="UP001293718">
    <property type="component" value="Unassembled WGS sequence"/>
</dbReference>
<evidence type="ECO:0000259" key="2">
    <source>
        <dbReference type="Pfam" id="PF01051"/>
    </source>
</evidence>
<keyword evidence="4" id="KW-1185">Reference proteome</keyword>
<dbReference type="RefSeq" id="WP_322466514.1">
    <property type="nucleotide sequence ID" value="NZ_JAXOJX010000030.1"/>
</dbReference>